<sequence>MLNFDPYVCSNSSAQSYDSSNNGTINGNHSSDYPYENLDNNLAQINYNINKNNNFNNNNINSTNNNNNNNNMSVDHRGRKRDFESFDIGDIIDYEISTDEPEKVIELSNQSNHNKDPAGKRHQFKKITTEIHNKTVDLMMNAQRELQRQEKINDDDDIGNIDQKMEYIDSNSDLNNVQSDSQTENDQFVQKPFWPVLVKRVDDNRN</sequence>
<name>A0A9W6T4V8_CANBO</name>
<gene>
    <name evidence="2" type="ORF">Cboi02_000473800</name>
</gene>
<dbReference type="Proteomes" id="UP001165120">
    <property type="component" value="Unassembled WGS sequence"/>
</dbReference>
<dbReference type="EMBL" id="BSXN01002023">
    <property type="protein sequence ID" value="GME75322.1"/>
    <property type="molecule type" value="Genomic_DNA"/>
</dbReference>
<accession>A0A9W6T4V8</accession>
<evidence type="ECO:0000313" key="3">
    <source>
        <dbReference type="Proteomes" id="UP001165120"/>
    </source>
</evidence>
<comment type="caution">
    <text evidence="2">The sequence shown here is derived from an EMBL/GenBank/DDBJ whole genome shotgun (WGS) entry which is preliminary data.</text>
</comment>
<protein>
    <submittedName>
        <fullName evidence="2">Unnamed protein product</fullName>
    </submittedName>
</protein>
<reference evidence="2" key="1">
    <citation type="submission" date="2023-04" db="EMBL/GenBank/DDBJ databases">
        <title>Candida boidinii NBRC 10035.</title>
        <authorList>
            <person name="Ichikawa N."/>
            <person name="Sato H."/>
            <person name="Tonouchi N."/>
        </authorList>
    </citation>
    <scope>NUCLEOTIDE SEQUENCE</scope>
    <source>
        <strain evidence="2">NBRC 10035</strain>
    </source>
</reference>
<proteinExistence type="predicted"/>
<keyword evidence="3" id="KW-1185">Reference proteome</keyword>
<feature type="region of interest" description="Disordered" evidence="1">
    <location>
        <begin position="56"/>
        <end position="76"/>
    </location>
</feature>
<evidence type="ECO:0000256" key="1">
    <source>
        <dbReference type="SAM" id="MobiDB-lite"/>
    </source>
</evidence>
<organism evidence="2 3">
    <name type="scientific">Candida boidinii</name>
    <name type="common">Yeast</name>
    <dbReference type="NCBI Taxonomy" id="5477"/>
    <lineage>
        <taxon>Eukaryota</taxon>
        <taxon>Fungi</taxon>
        <taxon>Dikarya</taxon>
        <taxon>Ascomycota</taxon>
        <taxon>Saccharomycotina</taxon>
        <taxon>Pichiomycetes</taxon>
        <taxon>Pichiales</taxon>
        <taxon>Pichiaceae</taxon>
        <taxon>Ogataea</taxon>
        <taxon>Ogataea/Candida clade</taxon>
    </lineage>
</organism>
<feature type="compositionally biased region" description="Low complexity" evidence="1">
    <location>
        <begin position="56"/>
        <end position="71"/>
    </location>
</feature>
<evidence type="ECO:0000313" key="2">
    <source>
        <dbReference type="EMBL" id="GME75322.1"/>
    </source>
</evidence>
<dbReference type="AlphaFoldDB" id="A0A9W6T4V8"/>